<name>X1SQF1_9ZZZZ</name>
<feature type="non-terminal residue" evidence="1">
    <location>
        <position position="1"/>
    </location>
</feature>
<reference evidence="1" key="1">
    <citation type="journal article" date="2014" name="Front. Microbiol.">
        <title>High frequency of phylogenetically diverse reductive dehalogenase-homologous genes in deep subseafloor sedimentary metagenomes.</title>
        <authorList>
            <person name="Kawai M."/>
            <person name="Futagami T."/>
            <person name="Toyoda A."/>
            <person name="Takaki Y."/>
            <person name="Nishi S."/>
            <person name="Hori S."/>
            <person name="Arai W."/>
            <person name="Tsubouchi T."/>
            <person name="Morono Y."/>
            <person name="Uchiyama I."/>
            <person name="Ito T."/>
            <person name="Fujiyama A."/>
            <person name="Inagaki F."/>
            <person name="Takami H."/>
        </authorList>
    </citation>
    <scope>NUCLEOTIDE SEQUENCE</scope>
    <source>
        <strain evidence="1">Expedition CK06-06</strain>
    </source>
</reference>
<organism evidence="1">
    <name type="scientific">marine sediment metagenome</name>
    <dbReference type="NCBI Taxonomy" id="412755"/>
    <lineage>
        <taxon>unclassified sequences</taxon>
        <taxon>metagenomes</taxon>
        <taxon>ecological metagenomes</taxon>
    </lineage>
</organism>
<accession>X1SQF1</accession>
<protein>
    <submittedName>
        <fullName evidence="1">Uncharacterized protein</fullName>
    </submittedName>
</protein>
<proteinExistence type="predicted"/>
<evidence type="ECO:0000313" key="1">
    <source>
        <dbReference type="EMBL" id="GAI70024.1"/>
    </source>
</evidence>
<gene>
    <name evidence="1" type="ORF">S12H4_03073</name>
</gene>
<dbReference type="EMBL" id="BARW01000827">
    <property type="protein sequence ID" value="GAI70024.1"/>
    <property type="molecule type" value="Genomic_DNA"/>
</dbReference>
<comment type="caution">
    <text evidence="1">The sequence shown here is derived from an EMBL/GenBank/DDBJ whole genome shotgun (WGS) entry which is preliminary data.</text>
</comment>
<sequence length="91" mass="10771">PAVQKEPWTKSDCKVIIRERERVGHLLNYGFTWHEAGDRVLAECELKFTTREKVWIDELLELEVHYDDTFDIVLEERNPGSISWLNQANSR</sequence>
<dbReference type="AlphaFoldDB" id="X1SQF1"/>